<gene>
    <name evidence="6" type="ORF">B7C42_04544</name>
</gene>
<keyword evidence="2 4" id="KW-0238">DNA-binding</keyword>
<evidence type="ECO:0000313" key="7">
    <source>
        <dbReference type="Proteomes" id="UP000215506"/>
    </source>
</evidence>
<dbReference type="Proteomes" id="UP000215506">
    <property type="component" value="Unassembled WGS sequence"/>
</dbReference>
<accession>A0A231H4N5</accession>
<dbReference type="SUPFAM" id="SSF48498">
    <property type="entry name" value="Tetracyclin repressor-like, C-terminal domain"/>
    <property type="match status" value="1"/>
</dbReference>
<dbReference type="GO" id="GO:0003677">
    <property type="term" value="F:DNA binding"/>
    <property type="evidence" value="ECO:0007669"/>
    <property type="project" value="UniProtKB-UniRule"/>
</dbReference>
<organism evidence="6 7">
    <name type="scientific">Nocardia cerradoensis</name>
    <dbReference type="NCBI Taxonomy" id="85688"/>
    <lineage>
        <taxon>Bacteria</taxon>
        <taxon>Bacillati</taxon>
        <taxon>Actinomycetota</taxon>
        <taxon>Actinomycetes</taxon>
        <taxon>Mycobacteriales</taxon>
        <taxon>Nocardiaceae</taxon>
        <taxon>Nocardia</taxon>
    </lineage>
</organism>
<name>A0A231H4N5_9NOCA</name>
<dbReference type="EMBL" id="NGAF01000009">
    <property type="protein sequence ID" value="OXR43676.1"/>
    <property type="molecule type" value="Genomic_DNA"/>
</dbReference>
<evidence type="ECO:0000256" key="4">
    <source>
        <dbReference type="PROSITE-ProRule" id="PRU00335"/>
    </source>
</evidence>
<dbReference type="PANTHER" id="PTHR47506">
    <property type="entry name" value="TRANSCRIPTIONAL REGULATORY PROTEIN"/>
    <property type="match status" value="1"/>
</dbReference>
<dbReference type="Pfam" id="PF00440">
    <property type="entry name" value="TetR_N"/>
    <property type="match status" value="1"/>
</dbReference>
<protein>
    <submittedName>
        <fullName evidence="6">Putative HTH-type transcriptional regulator</fullName>
    </submittedName>
</protein>
<reference evidence="6 7" key="1">
    <citation type="submission" date="2017-07" db="EMBL/GenBank/DDBJ databases">
        <title>First draft Genome Sequence of Nocardia cerradoensis isolated from human infection.</title>
        <authorList>
            <person name="Carrasco G."/>
        </authorList>
    </citation>
    <scope>NUCLEOTIDE SEQUENCE [LARGE SCALE GENOMIC DNA]</scope>
    <source>
        <strain evidence="6 7">CNM20130759</strain>
    </source>
</reference>
<feature type="domain" description="HTH tetR-type" evidence="5">
    <location>
        <begin position="6"/>
        <end position="66"/>
    </location>
</feature>
<evidence type="ECO:0000256" key="3">
    <source>
        <dbReference type="ARBA" id="ARBA00023163"/>
    </source>
</evidence>
<evidence type="ECO:0000256" key="1">
    <source>
        <dbReference type="ARBA" id="ARBA00023015"/>
    </source>
</evidence>
<dbReference type="PROSITE" id="PS50977">
    <property type="entry name" value="HTH_TETR_2"/>
    <property type="match status" value="1"/>
</dbReference>
<dbReference type="InterPro" id="IPR001647">
    <property type="entry name" value="HTH_TetR"/>
</dbReference>
<evidence type="ECO:0000256" key="2">
    <source>
        <dbReference type="ARBA" id="ARBA00023125"/>
    </source>
</evidence>
<comment type="caution">
    <text evidence="6">The sequence shown here is derived from an EMBL/GenBank/DDBJ whole genome shotgun (WGS) entry which is preliminary data.</text>
</comment>
<keyword evidence="3" id="KW-0804">Transcription</keyword>
<dbReference type="SUPFAM" id="SSF46689">
    <property type="entry name" value="Homeodomain-like"/>
    <property type="match status" value="1"/>
</dbReference>
<feature type="DNA-binding region" description="H-T-H motif" evidence="4">
    <location>
        <begin position="29"/>
        <end position="48"/>
    </location>
</feature>
<dbReference type="Pfam" id="PF21993">
    <property type="entry name" value="TetR_C_13_2"/>
    <property type="match status" value="1"/>
</dbReference>
<keyword evidence="7" id="KW-1185">Reference proteome</keyword>
<proteinExistence type="predicted"/>
<dbReference type="Gene3D" id="1.10.357.10">
    <property type="entry name" value="Tetracycline Repressor, domain 2"/>
    <property type="match status" value="1"/>
</dbReference>
<dbReference type="InterPro" id="IPR054156">
    <property type="entry name" value="YxaF_TetR_C"/>
</dbReference>
<evidence type="ECO:0000313" key="6">
    <source>
        <dbReference type="EMBL" id="OXR43676.1"/>
    </source>
</evidence>
<sequence>MRDMPQGPRERLIVAAIGLVREHGVEGTALSDLLERSNSARRSIYQHFPGGKNELIDASTRVAGKWMKAWIREVGATMDSSALVRETIRQMTANLIESDYRSGCPIAAAAAASAETPEIRAAASAAFADWAEGMEILLVREGRTAEEAHSLAGFLLSAIEGALLRARAARSTEPMEQVTAQLRRLLTPVSED</sequence>
<dbReference type="InterPro" id="IPR036271">
    <property type="entry name" value="Tet_transcr_reg_TetR-rel_C_sf"/>
</dbReference>
<dbReference type="InterPro" id="IPR009057">
    <property type="entry name" value="Homeodomain-like_sf"/>
</dbReference>
<evidence type="ECO:0000259" key="5">
    <source>
        <dbReference type="PROSITE" id="PS50977"/>
    </source>
</evidence>
<dbReference type="PANTHER" id="PTHR47506:SF3">
    <property type="entry name" value="HTH-TYPE TRANSCRIPTIONAL REGULATOR LMRA"/>
    <property type="match status" value="1"/>
</dbReference>
<dbReference type="AlphaFoldDB" id="A0A231H4N5"/>
<keyword evidence="1" id="KW-0805">Transcription regulation</keyword>